<evidence type="ECO:0000256" key="5">
    <source>
        <dbReference type="ARBA" id="ARBA00022989"/>
    </source>
</evidence>
<dbReference type="Gene3D" id="1.20.5.3310">
    <property type="match status" value="1"/>
</dbReference>
<organism evidence="8 9">
    <name type="scientific">Legionella busanensis</name>
    <dbReference type="NCBI Taxonomy" id="190655"/>
    <lineage>
        <taxon>Bacteria</taxon>
        <taxon>Pseudomonadati</taxon>
        <taxon>Pseudomonadota</taxon>
        <taxon>Gammaproteobacteria</taxon>
        <taxon>Legionellales</taxon>
        <taxon>Legionellaceae</taxon>
        <taxon>Legionella</taxon>
    </lineage>
</organism>
<evidence type="ECO:0000256" key="4">
    <source>
        <dbReference type="ARBA" id="ARBA00022927"/>
    </source>
</evidence>
<evidence type="ECO:0000313" key="8">
    <source>
        <dbReference type="EMBL" id="STX50020.1"/>
    </source>
</evidence>
<evidence type="ECO:0000256" key="7">
    <source>
        <dbReference type="ARBA" id="ARBA00023136"/>
    </source>
</evidence>
<evidence type="ECO:0000256" key="1">
    <source>
        <dbReference type="ARBA" id="ARBA00004167"/>
    </source>
</evidence>
<evidence type="ECO:0000313" key="9">
    <source>
        <dbReference type="Proteomes" id="UP000254794"/>
    </source>
</evidence>
<dbReference type="GO" id="GO:0015031">
    <property type="term" value="P:protein transport"/>
    <property type="evidence" value="ECO:0007669"/>
    <property type="project" value="UniProtKB-KW"/>
</dbReference>
<gene>
    <name evidence="8" type="primary">tatB</name>
    <name evidence="8" type="ORF">NCTC13316_00085</name>
</gene>
<keyword evidence="5" id="KW-1133">Transmembrane helix</keyword>
<keyword evidence="7" id="KW-0472">Membrane</keyword>
<keyword evidence="2" id="KW-0813">Transport</keyword>
<keyword evidence="4" id="KW-0653">Protein transport</keyword>
<comment type="subcellular location">
    <subcellularLocation>
        <location evidence="1">Membrane</location>
        <topology evidence="1">Single-pass membrane protein</topology>
    </subcellularLocation>
</comment>
<dbReference type="GO" id="GO:0016020">
    <property type="term" value="C:membrane"/>
    <property type="evidence" value="ECO:0007669"/>
    <property type="project" value="UniProtKB-ARBA"/>
</dbReference>
<keyword evidence="9" id="KW-1185">Reference proteome</keyword>
<reference evidence="8 9" key="1">
    <citation type="submission" date="2018-06" db="EMBL/GenBank/DDBJ databases">
        <authorList>
            <consortium name="Pathogen Informatics"/>
            <person name="Doyle S."/>
        </authorList>
    </citation>
    <scope>NUCLEOTIDE SEQUENCE [LARGE SCALE GENOMIC DNA]</scope>
    <source>
        <strain evidence="8 9">NCTC13316</strain>
    </source>
</reference>
<dbReference type="RefSeq" id="WP_115329497.1">
    <property type="nucleotide sequence ID" value="NZ_CAAAHP010000003.1"/>
</dbReference>
<protein>
    <submittedName>
        <fullName evidence="8">Sec-independent protein translocase protein TatB</fullName>
    </submittedName>
</protein>
<proteinExistence type="predicted"/>
<dbReference type="InterPro" id="IPR003369">
    <property type="entry name" value="TatA/B/E"/>
</dbReference>
<sequence>MNMSELLVIIIVALIAFGPNKLPMLAEHLGKFIRQLNSLKMQLTNFWQAQLKEQQLRENQQKAEQADTIYKNRD</sequence>
<keyword evidence="3" id="KW-0812">Transmembrane</keyword>
<dbReference type="Proteomes" id="UP000254794">
    <property type="component" value="Unassembled WGS sequence"/>
</dbReference>
<evidence type="ECO:0000256" key="6">
    <source>
        <dbReference type="ARBA" id="ARBA00023010"/>
    </source>
</evidence>
<dbReference type="Pfam" id="PF02416">
    <property type="entry name" value="TatA_B_E"/>
    <property type="match status" value="1"/>
</dbReference>
<evidence type="ECO:0000256" key="3">
    <source>
        <dbReference type="ARBA" id="ARBA00022692"/>
    </source>
</evidence>
<evidence type="ECO:0000256" key="2">
    <source>
        <dbReference type="ARBA" id="ARBA00022448"/>
    </source>
</evidence>
<keyword evidence="6" id="KW-0811">Translocation</keyword>
<dbReference type="EMBL" id="UGOD01000001">
    <property type="protein sequence ID" value="STX50020.1"/>
    <property type="molecule type" value="Genomic_DNA"/>
</dbReference>
<dbReference type="OrthoDB" id="5653976at2"/>
<dbReference type="AlphaFoldDB" id="A0A378JIE6"/>
<accession>A0A378JIE6</accession>
<name>A0A378JIE6_9GAMM</name>